<evidence type="ECO:0000259" key="3">
    <source>
        <dbReference type="Pfam" id="PF03109"/>
    </source>
</evidence>
<keyword evidence="2" id="KW-0472">Membrane</keyword>
<keyword evidence="2" id="KW-0812">Transmembrane</keyword>
<protein>
    <recommendedName>
        <fullName evidence="3">ABC1 atypical kinase-like domain-containing protein</fullName>
    </recommendedName>
</protein>
<dbReference type="Proteomes" id="UP000092461">
    <property type="component" value="Unassembled WGS sequence"/>
</dbReference>
<dbReference type="InterPro" id="IPR004147">
    <property type="entry name" value="ABC1_dom"/>
</dbReference>
<evidence type="ECO:0000256" key="2">
    <source>
        <dbReference type="SAM" id="Phobius"/>
    </source>
</evidence>
<dbReference type="InterPro" id="IPR045307">
    <property type="entry name" value="ADCK1_dom"/>
</dbReference>
<dbReference type="InterPro" id="IPR011009">
    <property type="entry name" value="Kinase-like_dom_sf"/>
</dbReference>
<evidence type="ECO:0000313" key="4">
    <source>
        <dbReference type="EnsemblMetazoa" id="LLOJ009186-PA"/>
    </source>
</evidence>
<dbReference type="CDD" id="cd13969">
    <property type="entry name" value="ADCK1-like"/>
    <property type="match status" value="1"/>
</dbReference>
<feature type="domain" description="ABC1 atypical kinase-like" evidence="3">
    <location>
        <begin position="132"/>
        <end position="378"/>
    </location>
</feature>
<accession>A0A1B0CW01</accession>
<dbReference type="InterPro" id="IPR051130">
    <property type="entry name" value="Mito_struct-func_regulator"/>
</dbReference>
<name>A0A1B0CW01_LUTLO</name>
<evidence type="ECO:0000313" key="5">
    <source>
        <dbReference type="Proteomes" id="UP000092461"/>
    </source>
</evidence>
<organism evidence="4 5">
    <name type="scientific">Lutzomyia longipalpis</name>
    <name type="common">Sand fly</name>
    <dbReference type="NCBI Taxonomy" id="7200"/>
    <lineage>
        <taxon>Eukaryota</taxon>
        <taxon>Metazoa</taxon>
        <taxon>Ecdysozoa</taxon>
        <taxon>Arthropoda</taxon>
        <taxon>Hexapoda</taxon>
        <taxon>Insecta</taxon>
        <taxon>Pterygota</taxon>
        <taxon>Neoptera</taxon>
        <taxon>Endopterygota</taxon>
        <taxon>Diptera</taxon>
        <taxon>Nematocera</taxon>
        <taxon>Psychodoidea</taxon>
        <taxon>Psychodidae</taxon>
        <taxon>Lutzomyia</taxon>
        <taxon>Lutzomyia</taxon>
    </lineage>
</organism>
<reference evidence="4" key="1">
    <citation type="submission" date="2020-05" db="UniProtKB">
        <authorList>
            <consortium name="EnsemblMetazoa"/>
        </authorList>
    </citation>
    <scope>IDENTIFICATION</scope>
    <source>
        <strain evidence="4">Jacobina</strain>
    </source>
</reference>
<dbReference type="SUPFAM" id="SSF56112">
    <property type="entry name" value="Protein kinase-like (PK-like)"/>
    <property type="match status" value="1"/>
</dbReference>
<dbReference type="EMBL" id="AJWK01031514">
    <property type="status" value="NOT_ANNOTATED_CDS"/>
    <property type="molecule type" value="Genomic_DNA"/>
</dbReference>
<comment type="similarity">
    <text evidence="1">Belongs to the protein kinase superfamily. ADCK protein kinase family.</text>
</comment>
<sequence length="535" mass="61782">MFTRSFVRMFSSVKSSHVTKSSIKSKIFVGLVGSGLAYDGFVNEFGTTQAVTRFLRSLRIAVSISLDYTFSLWGLEEGTEAYSAKKKEVHLRCANRMLKGCLANGGLYIKVGQGFATVNHILPPEYTETLQKLHNECLTRKKDEVRKVFQEEFGKSPEDLYKDFNYTPIAAASLAQVFKATTCDGKNVAVKVQYIDLQKRFSGDLGTIIFLQDIIEIVHKNYNFGWIIKDIRKNLERELDFENEARNSERCAKDLKKFSYVYIPKVRWDLTSTRVLTTEFIDGIKMNQTDEIKKKGFDLADIDVKIFTTFSEQIFNTGFVHGDPHPGNVLIRHGKCGKAELVLLDHGLYETIPHNVRDSLCHFWEAIVLKDHKTMKKYATKLNVKDHYRFAEILLQRPLETKGKFTTRLTDEEIAYMQKIARQRFDLIMETLKEMPRNLIFIVRNLNIIRAVARDHGDPVNRPKLMARHAVKCIHREQGILATVLTFVRRVRFEFALLQMSFHYWFITTYLALLTKLGRAPETKSLFQINTKNRA</sequence>
<dbReference type="EnsemblMetazoa" id="LLOJ009186-RA">
    <property type="protein sequence ID" value="LLOJ009186-PA"/>
    <property type="gene ID" value="LLOJ009186"/>
</dbReference>
<feature type="transmembrane region" description="Helical" evidence="2">
    <location>
        <begin position="495"/>
        <end position="514"/>
    </location>
</feature>
<dbReference type="VEuPathDB" id="VectorBase:LLOJ009186"/>
<dbReference type="VEuPathDB" id="VectorBase:LLONM1_006671"/>
<proteinExistence type="inferred from homology"/>
<dbReference type="Pfam" id="PF03109">
    <property type="entry name" value="ABC1"/>
    <property type="match status" value="1"/>
</dbReference>
<keyword evidence="2" id="KW-1133">Transmembrane helix</keyword>
<keyword evidence="5" id="KW-1185">Reference proteome</keyword>
<dbReference type="PANTHER" id="PTHR43173:SF28">
    <property type="entry name" value="AARF DOMAIN CONTAINING KINASE 5"/>
    <property type="match status" value="1"/>
</dbReference>
<dbReference type="PANTHER" id="PTHR43173">
    <property type="entry name" value="ABC1 FAMILY PROTEIN"/>
    <property type="match status" value="1"/>
</dbReference>
<dbReference type="AlphaFoldDB" id="A0A1B0CW01"/>
<evidence type="ECO:0000256" key="1">
    <source>
        <dbReference type="ARBA" id="ARBA00009670"/>
    </source>
</evidence>